<reference evidence="2 3" key="1">
    <citation type="submission" date="2016-06" db="EMBL/GenBank/DDBJ databases">
        <authorList>
            <person name="Kjaerup R.B."/>
            <person name="Dalgaard T.S."/>
            <person name="Juul-Madsen H.R."/>
        </authorList>
    </citation>
    <scope>NUCLEOTIDE SEQUENCE [LARGE SCALE GENOMIC DNA]</scope>
    <source>
        <strain evidence="2 3">DSM 45577</strain>
    </source>
</reference>
<proteinExistence type="predicted"/>
<feature type="region of interest" description="Disordered" evidence="1">
    <location>
        <begin position="99"/>
        <end position="145"/>
    </location>
</feature>
<name>A0A1C6UC50_9ACTN</name>
<evidence type="ECO:0000256" key="1">
    <source>
        <dbReference type="SAM" id="MobiDB-lite"/>
    </source>
</evidence>
<evidence type="ECO:0000313" key="2">
    <source>
        <dbReference type="EMBL" id="SCL51534.1"/>
    </source>
</evidence>
<gene>
    <name evidence="2" type="ORF">GA0070617_1807</name>
</gene>
<evidence type="ECO:0000313" key="3">
    <source>
        <dbReference type="Proteomes" id="UP000198937"/>
    </source>
</evidence>
<protein>
    <submittedName>
        <fullName evidence="2">Uncharacterized protein</fullName>
    </submittedName>
</protein>
<dbReference type="RefSeq" id="WP_091435524.1">
    <property type="nucleotide sequence ID" value="NZ_BMMJ01000001.1"/>
</dbReference>
<keyword evidence="3" id="KW-1185">Reference proteome</keyword>
<sequence length="145" mass="16878">MTVYHSMQHRERTGANALLDAPTRPDLTDRTTPAGLDRVREIQAINQVVGILTDHGLQSSPLYREACRALALARTLRPLTAGQVAALRLSAIASYRHQEEREWQEWRERHDIPRSEPSRPFDHQDHHEHHEQQQDHDRNVLHRAR</sequence>
<organism evidence="2 3">
    <name type="scientific">Micromonospora yangpuensis</name>
    <dbReference type="NCBI Taxonomy" id="683228"/>
    <lineage>
        <taxon>Bacteria</taxon>
        <taxon>Bacillati</taxon>
        <taxon>Actinomycetota</taxon>
        <taxon>Actinomycetes</taxon>
        <taxon>Micromonosporales</taxon>
        <taxon>Micromonosporaceae</taxon>
        <taxon>Micromonospora</taxon>
    </lineage>
</organism>
<dbReference type="AlphaFoldDB" id="A0A1C6UC50"/>
<dbReference type="Proteomes" id="UP000198937">
    <property type="component" value="Unassembled WGS sequence"/>
</dbReference>
<accession>A0A1C6UC50</accession>
<dbReference type="EMBL" id="FMIA01000002">
    <property type="protein sequence ID" value="SCL51534.1"/>
    <property type="molecule type" value="Genomic_DNA"/>
</dbReference>